<organism evidence="2 3">
    <name type="scientific">Ascaris lumbricoides</name>
    <name type="common">Giant roundworm</name>
    <dbReference type="NCBI Taxonomy" id="6252"/>
    <lineage>
        <taxon>Eukaryota</taxon>
        <taxon>Metazoa</taxon>
        <taxon>Ecdysozoa</taxon>
        <taxon>Nematoda</taxon>
        <taxon>Chromadorea</taxon>
        <taxon>Rhabditida</taxon>
        <taxon>Spirurina</taxon>
        <taxon>Ascaridomorpha</taxon>
        <taxon>Ascaridoidea</taxon>
        <taxon>Ascarididae</taxon>
        <taxon>Ascaris</taxon>
    </lineage>
</organism>
<evidence type="ECO:0000313" key="3">
    <source>
        <dbReference type="WBParaSite" id="ALUE_0001731001-mRNA-1"/>
    </source>
</evidence>
<reference evidence="3" key="1">
    <citation type="submission" date="2017-02" db="UniProtKB">
        <authorList>
            <consortium name="WormBaseParasite"/>
        </authorList>
    </citation>
    <scope>IDENTIFICATION</scope>
</reference>
<dbReference type="WBParaSite" id="ALUE_0001731001-mRNA-1">
    <property type="protein sequence ID" value="ALUE_0001731001-mRNA-1"/>
    <property type="gene ID" value="ALUE_0001731001"/>
</dbReference>
<dbReference type="AlphaFoldDB" id="A0A0M3IGA5"/>
<sequence length="90" mass="10225">MRLREYERTKNPCLVARPPPTPRGGAAYRKRRRMLTFAIESFKAEPPTKMMDTGEKKRLLGNAFKTSTRSSEESTTCFVSDNASVAGYLY</sequence>
<keyword evidence="2" id="KW-1185">Reference proteome</keyword>
<feature type="region of interest" description="Disordered" evidence="1">
    <location>
        <begin position="1"/>
        <end position="26"/>
    </location>
</feature>
<dbReference type="Proteomes" id="UP000036681">
    <property type="component" value="Unplaced"/>
</dbReference>
<proteinExistence type="predicted"/>
<protein>
    <submittedName>
        <fullName evidence="3">HMG box domain-containing protein</fullName>
    </submittedName>
</protein>
<accession>A0A0M3IGA5</accession>
<feature type="compositionally biased region" description="Basic and acidic residues" evidence="1">
    <location>
        <begin position="1"/>
        <end position="10"/>
    </location>
</feature>
<evidence type="ECO:0000313" key="2">
    <source>
        <dbReference type="Proteomes" id="UP000036681"/>
    </source>
</evidence>
<evidence type="ECO:0000256" key="1">
    <source>
        <dbReference type="SAM" id="MobiDB-lite"/>
    </source>
</evidence>
<name>A0A0M3IGA5_ASCLU</name>